<dbReference type="Proteomes" id="UP001140949">
    <property type="component" value="Unassembled WGS sequence"/>
</dbReference>
<comment type="caution">
    <text evidence="2">The sequence shown here is derived from an EMBL/GenBank/DDBJ whole genome shotgun (WGS) entry which is preliminary data.</text>
</comment>
<organism evidence="2 3">
    <name type="scientific">Iris pallida</name>
    <name type="common">Sweet iris</name>
    <dbReference type="NCBI Taxonomy" id="29817"/>
    <lineage>
        <taxon>Eukaryota</taxon>
        <taxon>Viridiplantae</taxon>
        <taxon>Streptophyta</taxon>
        <taxon>Embryophyta</taxon>
        <taxon>Tracheophyta</taxon>
        <taxon>Spermatophyta</taxon>
        <taxon>Magnoliopsida</taxon>
        <taxon>Liliopsida</taxon>
        <taxon>Asparagales</taxon>
        <taxon>Iridaceae</taxon>
        <taxon>Iridoideae</taxon>
        <taxon>Irideae</taxon>
        <taxon>Iris</taxon>
    </lineage>
</organism>
<keyword evidence="1" id="KW-0732">Signal</keyword>
<proteinExistence type="predicted"/>
<gene>
    <name evidence="2" type="ORF">M6B38_195860</name>
</gene>
<feature type="signal peptide" evidence="1">
    <location>
        <begin position="1"/>
        <end position="23"/>
    </location>
</feature>
<accession>A0AAX6ECS3</accession>
<evidence type="ECO:0000313" key="3">
    <source>
        <dbReference type="Proteomes" id="UP001140949"/>
    </source>
</evidence>
<evidence type="ECO:0008006" key="4">
    <source>
        <dbReference type="Google" id="ProtNLM"/>
    </source>
</evidence>
<dbReference type="EMBL" id="JANAVB010037620">
    <property type="protein sequence ID" value="KAJ6801740.1"/>
    <property type="molecule type" value="Genomic_DNA"/>
</dbReference>
<reference evidence="2" key="1">
    <citation type="journal article" date="2023" name="GigaByte">
        <title>Genome assembly of the bearded iris, Iris pallida Lam.</title>
        <authorList>
            <person name="Bruccoleri R.E."/>
            <person name="Oakeley E.J."/>
            <person name="Faust A.M.E."/>
            <person name="Altorfer M."/>
            <person name="Dessus-Babus S."/>
            <person name="Burckhardt D."/>
            <person name="Oertli M."/>
            <person name="Naumann U."/>
            <person name="Petersen F."/>
            <person name="Wong J."/>
        </authorList>
    </citation>
    <scope>NUCLEOTIDE SEQUENCE</scope>
    <source>
        <strain evidence="2">GSM-AAB239-AS_SAM_17_03QT</strain>
    </source>
</reference>
<evidence type="ECO:0000313" key="2">
    <source>
        <dbReference type="EMBL" id="KAJ6801740.1"/>
    </source>
</evidence>
<sequence length="203" mass="21988">MFANRSSVLLFFFLLLLASRSNSLQLTQLKTLVSLSRSLLTRVSAARSVRGDVAGASRAAALAEGLRLSPTFGVGGGGLWSVGWDFARSYAWRLGARQTAEITLAAAELAGLLSEAARSGPDRDWVVRNYARVIALSDKLLRSLLRAFWKAGPLREMVLLLQEEVVEGALLKDCLEVGAHDLEGLFQIARDLLLSMNSSNGEL</sequence>
<evidence type="ECO:0000256" key="1">
    <source>
        <dbReference type="SAM" id="SignalP"/>
    </source>
</evidence>
<dbReference type="AlphaFoldDB" id="A0AAX6ECS3"/>
<name>A0AAX6ECS3_IRIPA</name>
<protein>
    <recommendedName>
        <fullName evidence="4">Secreted protein</fullName>
    </recommendedName>
</protein>
<keyword evidence="3" id="KW-1185">Reference proteome</keyword>
<feature type="chain" id="PRO_5043533881" description="Secreted protein" evidence="1">
    <location>
        <begin position="24"/>
        <end position="203"/>
    </location>
</feature>
<dbReference type="PANTHER" id="PTHR36806">
    <property type="entry name" value="ADENINE PHOSPHORIBOSYLTRANSFERASE"/>
    <property type="match status" value="1"/>
</dbReference>
<reference evidence="2" key="2">
    <citation type="submission" date="2023-04" db="EMBL/GenBank/DDBJ databases">
        <authorList>
            <person name="Bruccoleri R.E."/>
            <person name="Oakeley E.J."/>
            <person name="Faust A.-M."/>
            <person name="Dessus-Babus S."/>
            <person name="Altorfer M."/>
            <person name="Burckhardt D."/>
            <person name="Oertli M."/>
            <person name="Naumann U."/>
            <person name="Petersen F."/>
            <person name="Wong J."/>
        </authorList>
    </citation>
    <scope>NUCLEOTIDE SEQUENCE</scope>
    <source>
        <strain evidence="2">GSM-AAB239-AS_SAM_17_03QT</strain>
        <tissue evidence="2">Leaf</tissue>
    </source>
</reference>